<reference evidence="7 8" key="1">
    <citation type="submission" date="2019-01" db="EMBL/GenBank/DDBJ databases">
        <title>Draft genomes of a novel of Aminipila strains.</title>
        <authorList>
            <person name="Ma S."/>
        </authorList>
    </citation>
    <scope>NUCLEOTIDE SEQUENCE [LARGE SCALE GENOMIC DNA]</scope>
    <source>
        <strain evidence="8">JN-39</strain>
    </source>
</reference>
<dbReference type="PROSITE" id="PS00688">
    <property type="entry name" value="SIGMA54_INTERACT_3"/>
    <property type="match status" value="1"/>
</dbReference>
<dbReference type="InterPro" id="IPR002197">
    <property type="entry name" value="HTH_Fis"/>
</dbReference>
<protein>
    <submittedName>
        <fullName evidence="7">AAA family ATPase</fullName>
    </submittedName>
</protein>
<evidence type="ECO:0000313" key="8">
    <source>
        <dbReference type="Proteomes" id="UP000287601"/>
    </source>
</evidence>
<dbReference type="Gene3D" id="1.10.8.60">
    <property type="match status" value="1"/>
</dbReference>
<proteinExistence type="predicted"/>
<keyword evidence="8" id="KW-1185">Reference proteome</keyword>
<evidence type="ECO:0000256" key="1">
    <source>
        <dbReference type="ARBA" id="ARBA00022741"/>
    </source>
</evidence>
<dbReference type="Pfam" id="PF00158">
    <property type="entry name" value="Sigma54_activat"/>
    <property type="match status" value="1"/>
</dbReference>
<dbReference type="Gene3D" id="3.40.50.300">
    <property type="entry name" value="P-loop containing nucleotide triphosphate hydrolases"/>
    <property type="match status" value="1"/>
</dbReference>
<evidence type="ECO:0000313" key="7">
    <source>
        <dbReference type="EMBL" id="QAT43270.1"/>
    </source>
</evidence>
<dbReference type="InterPro" id="IPR002078">
    <property type="entry name" value="Sigma_54_int"/>
</dbReference>
<accession>A0A410PWJ9</accession>
<sequence length="588" mass="66676">MADIQQFINEIREVSSRSSRRKITGKNALVKDLFEFVFKRANLKYDLLVLCTKKGLLLDCFSPELDRDLSGYTISPDVFYAQQEHFIFNDSLEEFLLISSLPEEFAPLANQLQSNLKMLLGIYDVNKGREQYLLDCLDAVENAICIYDKDANLLYANKAHCENLHIFDKEAAIGMNILDITKQSGIKIHATKNGSDSLKMMDVLKSGKKTLDWEVMIESQTFTNKAQFVSNNMYPIKNKSGQVEGMVEIAYSHQLSLNKTKKIMGLTAEYTFDSIVGSSPAITEKIQQAKEYASSPYNLLIVGESGVGKELFAQSIHNYSERRQEPFVALNCASFPENLIESELFGYVGGAFTGASKTGQIGKFELADGGTLFLDEIGELPYHFQSKLLRVLETRKITRIGSSNETPVNVRVVAATNRDLEQMISEGLFRQDLYYRLQVLNIDIPPLRKRREDLLLLTETFLKEAADANGDEPKVLDSDAQKCLMEYEWPGNVRELRNVIHRITLLSKINVVSKDILEAAIYSKGYRLKPESNETPEVRLNKRRMDVDHSYANLINEALEITKGNKKQAADLLGVSRKTFYRMIEKYC</sequence>
<keyword evidence="5" id="KW-0804">Transcription</keyword>
<dbReference type="SUPFAM" id="SSF52540">
    <property type="entry name" value="P-loop containing nucleoside triphosphate hydrolases"/>
    <property type="match status" value="1"/>
</dbReference>
<dbReference type="Proteomes" id="UP000287601">
    <property type="component" value="Chromosome"/>
</dbReference>
<evidence type="ECO:0000256" key="3">
    <source>
        <dbReference type="ARBA" id="ARBA00023015"/>
    </source>
</evidence>
<dbReference type="PANTHER" id="PTHR32071">
    <property type="entry name" value="TRANSCRIPTIONAL REGULATORY PROTEIN"/>
    <property type="match status" value="1"/>
</dbReference>
<dbReference type="PROSITE" id="PS00675">
    <property type="entry name" value="SIGMA54_INTERACT_1"/>
    <property type="match status" value="1"/>
</dbReference>
<name>A0A410PWJ9_9FIRM</name>
<dbReference type="InterPro" id="IPR025944">
    <property type="entry name" value="Sigma_54_int_dom_CS"/>
</dbReference>
<dbReference type="GO" id="GO:0006355">
    <property type="term" value="P:regulation of DNA-templated transcription"/>
    <property type="evidence" value="ECO:0007669"/>
    <property type="project" value="InterPro"/>
</dbReference>
<evidence type="ECO:0000256" key="2">
    <source>
        <dbReference type="ARBA" id="ARBA00022840"/>
    </source>
</evidence>
<dbReference type="RefSeq" id="WP_128745930.1">
    <property type="nucleotide sequence ID" value="NZ_CP035281.1"/>
</dbReference>
<dbReference type="PRINTS" id="PR01590">
    <property type="entry name" value="HTHFIS"/>
</dbReference>
<dbReference type="GO" id="GO:0005524">
    <property type="term" value="F:ATP binding"/>
    <property type="evidence" value="ECO:0007669"/>
    <property type="project" value="UniProtKB-KW"/>
</dbReference>
<keyword evidence="4" id="KW-0238">DNA-binding</keyword>
<dbReference type="AlphaFoldDB" id="A0A410PWJ9"/>
<dbReference type="InterPro" id="IPR035965">
    <property type="entry name" value="PAS-like_dom_sf"/>
</dbReference>
<dbReference type="PANTHER" id="PTHR32071:SF57">
    <property type="entry name" value="C4-DICARBOXYLATE TRANSPORT TRANSCRIPTIONAL REGULATORY PROTEIN DCTD"/>
    <property type="match status" value="1"/>
</dbReference>
<dbReference type="Gene3D" id="3.30.450.20">
    <property type="entry name" value="PAS domain"/>
    <property type="match status" value="1"/>
</dbReference>
<dbReference type="Gene3D" id="1.10.10.60">
    <property type="entry name" value="Homeodomain-like"/>
    <property type="match status" value="1"/>
</dbReference>
<dbReference type="InterPro" id="IPR000014">
    <property type="entry name" value="PAS"/>
</dbReference>
<dbReference type="Pfam" id="PF13426">
    <property type="entry name" value="PAS_9"/>
    <property type="match status" value="1"/>
</dbReference>
<evidence type="ECO:0000256" key="4">
    <source>
        <dbReference type="ARBA" id="ARBA00023125"/>
    </source>
</evidence>
<dbReference type="InterPro" id="IPR058031">
    <property type="entry name" value="AAA_lid_NorR"/>
</dbReference>
<organism evidence="7 8">
    <name type="scientific">Aminipila luticellarii</name>
    <dbReference type="NCBI Taxonomy" id="2507160"/>
    <lineage>
        <taxon>Bacteria</taxon>
        <taxon>Bacillati</taxon>
        <taxon>Bacillota</taxon>
        <taxon>Clostridia</taxon>
        <taxon>Peptostreptococcales</taxon>
        <taxon>Anaerovoracaceae</taxon>
        <taxon>Aminipila</taxon>
    </lineage>
</organism>
<dbReference type="InterPro" id="IPR025662">
    <property type="entry name" value="Sigma_54_int_dom_ATP-bd_1"/>
</dbReference>
<dbReference type="EMBL" id="CP035281">
    <property type="protein sequence ID" value="QAT43270.1"/>
    <property type="molecule type" value="Genomic_DNA"/>
</dbReference>
<dbReference type="InterPro" id="IPR009057">
    <property type="entry name" value="Homeodomain-like_sf"/>
</dbReference>
<dbReference type="OrthoDB" id="9803970at2"/>
<dbReference type="SUPFAM" id="SSF46689">
    <property type="entry name" value="Homeodomain-like"/>
    <property type="match status" value="1"/>
</dbReference>
<keyword evidence="2" id="KW-0067">ATP-binding</keyword>
<gene>
    <name evidence="7" type="ORF">EQM06_08590</name>
</gene>
<evidence type="ECO:0000256" key="5">
    <source>
        <dbReference type="ARBA" id="ARBA00023163"/>
    </source>
</evidence>
<dbReference type="SMART" id="SM00382">
    <property type="entry name" value="AAA"/>
    <property type="match status" value="1"/>
</dbReference>
<dbReference type="SUPFAM" id="SSF55785">
    <property type="entry name" value="PYP-like sensor domain (PAS domain)"/>
    <property type="match status" value="1"/>
</dbReference>
<dbReference type="GO" id="GO:0043565">
    <property type="term" value="F:sequence-specific DNA binding"/>
    <property type="evidence" value="ECO:0007669"/>
    <property type="project" value="InterPro"/>
</dbReference>
<evidence type="ECO:0000259" key="6">
    <source>
        <dbReference type="PROSITE" id="PS50045"/>
    </source>
</evidence>
<dbReference type="InterPro" id="IPR025943">
    <property type="entry name" value="Sigma_54_int_dom_ATP-bd_2"/>
</dbReference>
<dbReference type="Pfam" id="PF02954">
    <property type="entry name" value="HTH_8"/>
    <property type="match status" value="1"/>
</dbReference>
<dbReference type="PROSITE" id="PS00676">
    <property type="entry name" value="SIGMA54_INTERACT_2"/>
    <property type="match status" value="1"/>
</dbReference>
<keyword evidence="1" id="KW-0547">Nucleotide-binding</keyword>
<dbReference type="PROSITE" id="PS50045">
    <property type="entry name" value="SIGMA54_INTERACT_4"/>
    <property type="match status" value="1"/>
</dbReference>
<dbReference type="CDD" id="cd00009">
    <property type="entry name" value="AAA"/>
    <property type="match status" value="1"/>
</dbReference>
<feature type="domain" description="Sigma-54 factor interaction" evidence="6">
    <location>
        <begin position="275"/>
        <end position="505"/>
    </location>
</feature>
<dbReference type="InterPro" id="IPR003593">
    <property type="entry name" value="AAA+_ATPase"/>
</dbReference>
<dbReference type="InterPro" id="IPR027417">
    <property type="entry name" value="P-loop_NTPase"/>
</dbReference>
<dbReference type="Pfam" id="PF25601">
    <property type="entry name" value="AAA_lid_14"/>
    <property type="match status" value="1"/>
</dbReference>
<dbReference type="KEGG" id="amij:EQM06_08590"/>
<dbReference type="FunFam" id="3.40.50.300:FF:000006">
    <property type="entry name" value="DNA-binding transcriptional regulator NtrC"/>
    <property type="match status" value="1"/>
</dbReference>
<keyword evidence="3" id="KW-0805">Transcription regulation</keyword>